<comment type="caution">
    <text evidence="2">The sequence shown here is derived from an EMBL/GenBank/DDBJ whole genome shotgun (WGS) entry which is preliminary data.</text>
</comment>
<evidence type="ECO:0000256" key="1">
    <source>
        <dbReference type="SAM" id="MobiDB-lite"/>
    </source>
</evidence>
<dbReference type="Proteomes" id="UP001212602">
    <property type="component" value="Unassembled WGS sequence"/>
</dbReference>
<protein>
    <submittedName>
        <fullName evidence="2">Uncharacterized protein</fullName>
    </submittedName>
</protein>
<evidence type="ECO:0000313" key="3">
    <source>
        <dbReference type="Proteomes" id="UP001212602"/>
    </source>
</evidence>
<dbReference type="AlphaFoldDB" id="A0AAE3N787"/>
<keyword evidence="3" id="KW-1185">Reference proteome</keyword>
<feature type="compositionally biased region" description="Polar residues" evidence="1">
    <location>
        <begin position="1"/>
        <end position="11"/>
    </location>
</feature>
<dbReference type="RefSeq" id="WP_271427407.1">
    <property type="nucleotide sequence ID" value="NZ_JAQIPB010000002.1"/>
</dbReference>
<reference evidence="2" key="1">
    <citation type="submission" date="2023-01" db="EMBL/GenBank/DDBJ databases">
        <title>Xenophilus mangrovi sp. nov., isolated from soil of Mangrove nature reserve.</title>
        <authorList>
            <person name="Xu S."/>
            <person name="Liu Z."/>
            <person name="Xu Y."/>
        </authorList>
    </citation>
    <scope>NUCLEOTIDE SEQUENCE</scope>
    <source>
        <strain evidence="2">YW8</strain>
    </source>
</reference>
<accession>A0AAE3N787</accession>
<gene>
    <name evidence="2" type="ORF">PGB34_07340</name>
</gene>
<sequence length="77" mass="8111">MASADVKTTVSEGGLRYKSKTPGSPFKASSSFSGATMSCFLCGKHRPRSLMQTKRVLGKAQPVCAPSCKELEASLKG</sequence>
<proteinExistence type="predicted"/>
<name>A0AAE3N787_9BURK</name>
<organism evidence="2 3">
    <name type="scientific">Xenophilus arseniciresistens</name>
    <dbReference type="NCBI Taxonomy" id="1283306"/>
    <lineage>
        <taxon>Bacteria</taxon>
        <taxon>Pseudomonadati</taxon>
        <taxon>Pseudomonadota</taxon>
        <taxon>Betaproteobacteria</taxon>
        <taxon>Burkholderiales</taxon>
        <taxon>Comamonadaceae</taxon>
        <taxon>Xenophilus</taxon>
    </lineage>
</organism>
<dbReference type="EMBL" id="JAQIPB010000002">
    <property type="protein sequence ID" value="MDA7416178.1"/>
    <property type="molecule type" value="Genomic_DNA"/>
</dbReference>
<evidence type="ECO:0000313" key="2">
    <source>
        <dbReference type="EMBL" id="MDA7416178.1"/>
    </source>
</evidence>
<feature type="region of interest" description="Disordered" evidence="1">
    <location>
        <begin position="1"/>
        <end position="30"/>
    </location>
</feature>